<feature type="non-terminal residue" evidence="2">
    <location>
        <position position="1"/>
    </location>
</feature>
<keyword evidence="1" id="KW-0812">Transmembrane</keyword>
<sequence length="154" mass="17903">SLFWCSRKRQNRLSPKNHPCVSHHFFLAKPGHNLIRIILIPFPPSRSLNNELEFYGHFSATCVGHMRASLRQIIAWDKVICSQFCRLKPYYFSITNCCYNQRKQEIKRVVVLKGLSAFIFLSAVYLSSGIIFCKSSLLRPCTLLRSDHICMHIQ</sequence>
<comment type="caution">
    <text evidence="2">The sequence shown here is derived from an EMBL/GenBank/DDBJ whole genome shotgun (WGS) entry which is preliminary data.</text>
</comment>
<keyword evidence="1" id="KW-0472">Membrane</keyword>
<proteinExistence type="predicted"/>
<protein>
    <submittedName>
        <fullName evidence="2">Uncharacterized protein</fullName>
    </submittedName>
</protein>
<keyword evidence="1" id="KW-1133">Transmembrane helix</keyword>
<organism evidence="2 3">
    <name type="scientific">Fasciola gigantica</name>
    <name type="common">Giant liver fluke</name>
    <dbReference type="NCBI Taxonomy" id="46835"/>
    <lineage>
        <taxon>Eukaryota</taxon>
        <taxon>Metazoa</taxon>
        <taxon>Spiralia</taxon>
        <taxon>Lophotrochozoa</taxon>
        <taxon>Platyhelminthes</taxon>
        <taxon>Trematoda</taxon>
        <taxon>Digenea</taxon>
        <taxon>Plagiorchiida</taxon>
        <taxon>Echinostomata</taxon>
        <taxon>Echinostomatoidea</taxon>
        <taxon>Fasciolidae</taxon>
        <taxon>Fasciola</taxon>
    </lineage>
</organism>
<gene>
    <name evidence="2" type="ORF">FGIG_03522</name>
</gene>
<dbReference type="AlphaFoldDB" id="A0A504YQ74"/>
<accession>A0A504YQ74</accession>
<evidence type="ECO:0000313" key="2">
    <source>
        <dbReference type="EMBL" id="TPP60087.1"/>
    </source>
</evidence>
<evidence type="ECO:0000256" key="1">
    <source>
        <dbReference type="SAM" id="Phobius"/>
    </source>
</evidence>
<name>A0A504YQ74_FASGI</name>
<keyword evidence="3" id="KW-1185">Reference proteome</keyword>
<dbReference type="Proteomes" id="UP000316759">
    <property type="component" value="Unassembled WGS sequence"/>
</dbReference>
<feature type="transmembrane region" description="Helical" evidence="1">
    <location>
        <begin position="110"/>
        <end position="132"/>
    </location>
</feature>
<evidence type="ECO:0000313" key="3">
    <source>
        <dbReference type="Proteomes" id="UP000316759"/>
    </source>
</evidence>
<reference evidence="2 3" key="1">
    <citation type="submission" date="2019-04" db="EMBL/GenBank/DDBJ databases">
        <title>Annotation for the trematode Fasciola gigantica.</title>
        <authorList>
            <person name="Choi Y.-J."/>
        </authorList>
    </citation>
    <scope>NUCLEOTIDE SEQUENCE [LARGE SCALE GENOMIC DNA]</scope>
    <source>
        <strain evidence="2">Uganda_cow_1</strain>
    </source>
</reference>
<dbReference type="EMBL" id="SUNJ01009856">
    <property type="protein sequence ID" value="TPP60087.1"/>
    <property type="molecule type" value="Genomic_DNA"/>
</dbReference>